<evidence type="ECO:0000313" key="3">
    <source>
        <dbReference type="EMBL" id="RUO15525.1"/>
    </source>
</evidence>
<gene>
    <name evidence="2" type="ORF">EJK53_1944</name>
    <name evidence="3" type="ORF">EJK54_1352</name>
</gene>
<protein>
    <submittedName>
        <fullName evidence="2 3">Membrane protein</fullName>
    </submittedName>
</protein>
<dbReference type="AlphaFoldDB" id="A0A3Q9GGH5"/>
<keyword evidence="4" id="KW-1185">Reference proteome</keyword>
<evidence type="ECO:0000313" key="2">
    <source>
        <dbReference type="EMBL" id="AZQ93623.1"/>
    </source>
</evidence>
<dbReference type="EMBL" id="CP034662">
    <property type="protein sequence ID" value="AZQ93623.1"/>
    <property type="molecule type" value="Genomic_DNA"/>
</dbReference>
<dbReference type="EMBL" id="RYER01000019">
    <property type="protein sequence ID" value="RUO15525.1"/>
    <property type="molecule type" value="Genomic_DNA"/>
</dbReference>
<feature type="transmembrane region" description="Helical" evidence="1">
    <location>
        <begin position="20"/>
        <end position="37"/>
    </location>
</feature>
<keyword evidence="1" id="KW-1133">Transmembrane helix</keyword>
<evidence type="ECO:0000313" key="4">
    <source>
        <dbReference type="Proteomes" id="UP000268436"/>
    </source>
</evidence>
<keyword evidence="1" id="KW-0472">Membrane</keyword>
<accession>A0A3Q9GGH5</accession>
<reference evidence="4 5" key="1">
    <citation type="submission" date="2018-12" db="EMBL/GenBank/DDBJ databases">
        <title>Persistence of Moraxella catarrhalis in Chronic Obstructive Pulmonary Disease and Regulation of the Hag/MID Adhesin.</title>
        <authorList>
            <person name="Murphy T."/>
            <person name="Zhao X."/>
            <person name="Vyas G."/>
            <person name="Aluvathingal J."/>
            <person name="Nadendla S."/>
            <person name="Tallon L."/>
            <person name="Tettelin H."/>
        </authorList>
    </citation>
    <scope>NUCLEOTIDE SEQUENCE [LARGE SCALE GENOMIC DNA]</scope>
    <source>
        <strain evidence="3 4">173P27B1</strain>
        <strain evidence="2 5">46P58B1</strain>
    </source>
</reference>
<evidence type="ECO:0000313" key="5">
    <source>
        <dbReference type="Proteomes" id="UP000280228"/>
    </source>
</evidence>
<dbReference type="Proteomes" id="UP000280228">
    <property type="component" value="Chromosome"/>
</dbReference>
<sequence length="40" mass="4565">MHGKSLDNIFDKWGYFTTDGGFYPSVLLSFTNAWLGFMSI</sequence>
<dbReference type="Proteomes" id="UP000268436">
    <property type="component" value="Unassembled WGS sequence"/>
</dbReference>
<organism evidence="2 5">
    <name type="scientific">Moraxella catarrhalis</name>
    <name type="common">Branhamella catarrhalis</name>
    <dbReference type="NCBI Taxonomy" id="480"/>
    <lineage>
        <taxon>Bacteria</taxon>
        <taxon>Pseudomonadati</taxon>
        <taxon>Pseudomonadota</taxon>
        <taxon>Gammaproteobacteria</taxon>
        <taxon>Moraxellales</taxon>
        <taxon>Moraxellaceae</taxon>
        <taxon>Moraxella</taxon>
    </lineage>
</organism>
<evidence type="ECO:0000256" key="1">
    <source>
        <dbReference type="SAM" id="Phobius"/>
    </source>
</evidence>
<keyword evidence="1" id="KW-0812">Transmembrane</keyword>
<proteinExistence type="predicted"/>
<name>A0A3Q9GGH5_MORCA</name>